<dbReference type="Proteomes" id="UP001549307">
    <property type="component" value="Unassembled WGS sequence"/>
</dbReference>
<keyword evidence="2" id="KW-1185">Reference proteome</keyword>
<comment type="caution">
    <text evidence="1">The sequence shown here is derived from an EMBL/GenBank/DDBJ whole genome shotgun (WGS) entry which is preliminary data.</text>
</comment>
<dbReference type="RefSeq" id="WP_354227777.1">
    <property type="nucleotide sequence ID" value="NZ_JBEPSN010000002.1"/>
</dbReference>
<protein>
    <recommendedName>
        <fullName evidence="3">Alpha/beta hydrolase</fullName>
    </recommendedName>
</protein>
<accession>A0ABV2P3Z3</accession>
<reference evidence="1 2" key="1">
    <citation type="submission" date="2024-06" db="EMBL/GenBank/DDBJ databases">
        <title>Sorghum-associated microbial communities from plants grown in Nebraska, USA.</title>
        <authorList>
            <person name="Schachtman D."/>
        </authorList>
    </citation>
    <scope>NUCLEOTIDE SEQUENCE [LARGE SCALE GENOMIC DNA]</scope>
    <source>
        <strain evidence="1 2">3552</strain>
    </source>
</reference>
<organism evidence="1 2">
    <name type="scientific">Arthrobacter bambusae</name>
    <dbReference type="NCBI Taxonomy" id="1338426"/>
    <lineage>
        <taxon>Bacteria</taxon>
        <taxon>Bacillati</taxon>
        <taxon>Actinomycetota</taxon>
        <taxon>Actinomycetes</taxon>
        <taxon>Micrococcales</taxon>
        <taxon>Micrococcaceae</taxon>
        <taxon>Arthrobacter</taxon>
    </lineage>
</organism>
<dbReference type="GeneID" id="92752223"/>
<evidence type="ECO:0008006" key="3">
    <source>
        <dbReference type="Google" id="ProtNLM"/>
    </source>
</evidence>
<dbReference type="EMBL" id="JBEPSN010000002">
    <property type="protein sequence ID" value="MET4539495.1"/>
    <property type="molecule type" value="Genomic_DNA"/>
</dbReference>
<evidence type="ECO:0000313" key="1">
    <source>
        <dbReference type="EMBL" id="MET4539495.1"/>
    </source>
</evidence>
<sequence length="198" mass="21575">MESFTWAKAPTDHPEQTKVAVLLPGSGYPVEGPVLFWIGEMLGAMGWHVQAVRWTSDDSPSADPHEFAANAARQAFAAAPDSYQRLIVAKSFSTLSIPWAEEARIPGIWLTPLLTDEQVRSTISASSKDDLFIGGSQDKLWDGGRRSETAGTFFEVPGADHSLQIPNDWRASQQVQAEVFGRVEAFAAGLASSEHRGY</sequence>
<proteinExistence type="predicted"/>
<evidence type="ECO:0000313" key="2">
    <source>
        <dbReference type="Proteomes" id="UP001549307"/>
    </source>
</evidence>
<name>A0ABV2P3Z3_9MICC</name>
<gene>
    <name evidence="1" type="ORF">ABIE37_001267</name>
</gene>